<dbReference type="InterPro" id="IPR036986">
    <property type="entry name" value="S4_RNA-bd_sf"/>
</dbReference>
<comment type="similarity">
    <text evidence="1">Belongs to the pseudouridine synthase RluA family.</text>
</comment>
<dbReference type="GO" id="GO:0009982">
    <property type="term" value="F:pseudouridine synthase activity"/>
    <property type="evidence" value="ECO:0007669"/>
    <property type="project" value="InterPro"/>
</dbReference>
<dbReference type="Pfam" id="PF00849">
    <property type="entry name" value="PseudoU_synth_2"/>
    <property type="match status" value="1"/>
</dbReference>
<dbReference type="EMBL" id="CAFBNO010000058">
    <property type="protein sequence ID" value="CAB4959885.1"/>
    <property type="molecule type" value="Genomic_DNA"/>
</dbReference>
<gene>
    <name evidence="4" type="ORF">UFOPK3837_00995</name>
</gene>
<organism evidence="4">
    <name type="scientific">freshwater metagenome</name>
    <dbReference type="NCBI Taxonomy" id="449393"/>
    <lineage>
        <taxon>unclassified sequences</taxon>
        <taxon>metagenomes</taxon>
        <taxon>ecological metagenomes</taxon>
    </lineage>
</organism>
<evidence type="ECO:0000256" key="1">
    <source>
        <dbReference type="ARBA" id="ARBA00010876"/>
    </source>
</evidence>
<dbReference type="SMART" id="SM00363">
    <property type="entry name" value="S4"/>
    <property type="match status" value="1"/>
</dbReference>
<dbReference type="CDD" id="cd02869">
    <property type="entry name" value="PseudoU_synth_RluA_like"/>
    <property type="match status" value="1"/>
</dbReference>
<dbReference type="CDD" id="cd00165">
    <property type="entry name" value="S4"/>
    <property type="match status" value="1"/>
</dbReference>
<dbReference type="InterPro" id="IPR006225">
    <property type="entry name" value="PsdUridine_synth_RluC/D"/>
</dbReference>
<dbReference type="GO" id="GO:0000455">
    <property type="term" value="P:enzyme-directed rRNA pseudouridine synthesis"/>
    <property type="evidence" value="ECO:0007669"/>
    <property type="project" value="TreeGrafter"/>
</dbReference>
<proteinExistence type="inferred from homology"/>
<dbReference type="NCBIfam" id="TIGR00005">
    <property type="entry name" value="rluA_subfam"/>
    <property type="match status" value="1"/>
</dbReference>
<keyword evidence="2" id="KW-0413">Isomerase</keyword>
<sequence>MSELKVIQVPEGLSGSRVDAGVAKLLGISRSLVAELVEAGKVTSSGKTLAKSDRLTDDQVIEIDLEAPKNRLLINSDDVPGFRVIFQDEHIIVIDKPAGVASHPSAGWDGPTVPGALLALGIQLSSSGASERQGIVQRLDVGTSGLMTLAKSELAYSRLKQMFRDRAVSKTYHALVQGHLDPLAGTFDAPIARHPKSEFKFHVAEGGKDSITHYETLEVFRSASLVEVDLETGRTHQIRVHFSAFRHPLVGDTMYGADPTIASKLKLDRQWLHAVRLAFVHPITGESVQFESKYPDDLEAALESLRIS</sequence>
<dbReference type="GO" id="GO:0003723">
    <property type="term" value="F:RNA binding"/>
    <property type="evidence" value="ECO:0007669"/>
    <property type="project" value="InterPro"/>
</dbReference>
<dbReference type="InterPro" id="IPR050188">
    <property type="entry name" value="RluA_PseudoU_synthase"/>
</dbReference>
<dbReference type="PANTHER" id="PTHR21600">
    <property type="entry name" value="MITOCHONDRIAL RNA PSEUDOURIDINE SYNTHASE"/>
    <property type="match status" value="1"/>
</dbReference>
<accession>A0A6J7KWD6</accession>
<dbReference type="InterPro" id="IPR002942">
    <property type="entry name" value="S4_RNA-bd"/>
</dbReference>
<dbReference type="PROSITE" id="PS50889">
    <property type="entry name" value="S4"/>
    <property type="match status" value="1"/>
</dbReference>
<dbReference type="SUPFAM" id="SSF55174">
    <property type="entry name" value="Alpha-L RNA-binding motif"/>
    <property type="match status" value="1"/>
</dbReference>
<name>A0A6J7KWD6_9ZZZZ</name>
<evidence type="ECO:0000259" key="3">
    <source>
        <dbReference type="SMART" id="SM00363"/>
    </source>
</evidence>
<reference evidence="4" key="1">
    <citation type="submission" date="2020-05" db="EMBL/GenBank/DDBJ databases">
        <authorList>
            <person name="Chiriac C."/>
            <person name="Salcher M."/>
            <person name="Ghai R."/>
            <person name="Kavagutti S V."/>
        </authorList>
    </citation>
    <scope>NUCLEOTIDE SEQUENCE</scope>
</reference>
<dbReference type="Gene3D" id="3.30.2350.10">
    <property type="entry name" value="Pseudouridine synthase"/>
    <property type="match status" value="1"/>
</dbReference>
<dbReference type="Gene3D" id="3.10.290.10">
    <property type="entry name" value="RNA-binding S4 domain"/>
    <property type="match status" value="1"/>
</dbReference>
<dbReference type="SUPFAM" id="SSF55120">
    <property type="entry name" value="Pseudouridine synthase"/>
    <property type="match status" value="1"/>
</dbReference>
<feature type="domain" description="RNA-binding S4" evidence="3">
    <location>
        <begin position="16"/>
        <end position="72"/>
    </location>
</feature>
<evidence type="ECO:0000256" key="2">
    <source>
        <dbReference type="ARBA" id="ARBA00023235"/>
    </source>
</evidence>
<dbReference type="InterPro" id="IPR006145">
    <property type="entry name" value="PsdUridine_synth_RsuA/RluA"/>
</dbReference>
<evidence type="ECO:0000313" key="4">
    <source>
        <dbReference type="EMBL" id="CAB4959885.1"/>
    </source>
</evidence>
<dbReference type="InterPro" id="IPR020103">
    <property type="entry name" value="PsdUridine_synth_cat_dom_sf"/>
</dbReference>
<protein>
    <submittedName>
        <fullName evidence="4">Unannotated protein</fullName>
    </submittedName>
</protein>
<dbReference type="AlphaFoldDB" id="A0A6J7KWD6"/>
<dbReference type="PANTHER" id="PTHR21600:SF44">
    <property type="entry name" value="RIBOSOMAL LARGE SUBUNIT PSEUDOURIDINE SYNTHASE D"/>
    <property type="match status" value="1"/>
</dbReference>